<reference evidence="7 8" key="1">
    <citation type="journal article" date="2012" name="J. Bacteriol.">
        <title>Complete genome sequence of strain 1860, a crenarchaeon of the genus pyrobaculum able to grow with various electron acceptors.</title>
        <authorList>
            <person name="Mardanov A.V."/>
            <person name="Gumerov V.M."/>
            <person name="Slobodkina G.B."/>
            <person name="Beletsky A.V."/>
            <person name="Bonch-Osmolovskaya E.A."/>
            <person name="Ravin N.V."/>
            <person name="Skryabin K.G."/>
        </authorList>
    </citation>
    <scope>NUCLEOTIDE SEQUENCE [LARGE SCALE GENOMIC DNA]</scope>
    <source>
        <strain evidence="7 8">1860</strain>
    </source>
</reference>
<keyword evidence="3 4" id="KW-0687">Ribonucleoprotein</keyword>
<keyword evidence="8" id="KW-1185">Reference proteome</keyword>
<dbReference type="AlphaFoldDB" id="G7VB82"/>
<evidence type="ECO:0000256" key="3">
    <source>
        <dbReference type="ARBA" id="ARBA00023274"/>
    </source>
</evidence>
<sequence>MSAGTSGAKVLQEAPRVVISVGKKKTAVARAVLRPGIGRVRINGYPLELWPIEMARVKMSEPLVLAGDLAKKVDIDVNVSGGGYMGQATAVRIAIARGLVAFFQSQELKELYEKYDSYMLKGDPRRTEPKKPGIKHARSKRQKAYR</sequence>
<dbReference type="InterPro" id="IPR014721">
    <property type="entry name" value="Ribsml_uS5_D2-typ_fold_subgr"/>
</dbReference>
<evidence type="ECO:0000256" key="1">
    <source>
        <dbReference type="ARBA" id="ARBA00005251"/>
    </source>
</evidence>
<dbReference type="NCBIfam" id="TIGR03627">
    <property type="entry name" value="uS9_arch"/>
    <property type="match status" value="1"/>
</dbReference>
<dbReference type="PANTHER" id="PTHR21569:SF16">
    <property type="entry name" value="RIBOSOMAL PROTEIN S16"/>
    <property type="match status" value="1"/>
</dbReference>
<name>G7VB82_9CREN</name>
<dbReference type="InterPro" id="IPR019958">
    <property type="entry name" value="Ribosomal_uS9_archaeal"/>
</dbReference>
<gene>
    <name evidence="4" type="primary">rps9</name>
    <name evidence="7" type="ORF">P186_2187</name>
</gene>
<evidence type="ECO:0000256" key="6">
    <source>
        <dbReference type="SAM" id="MobiDB-lite"/>
    </source>
</evidence>
<organism evidence="7 8">
    <name type="scientific">Pyrobaculum ferrireducens</name>
    <dbReference type="NCBI Taxonomy" id="1104324"/>
    <lineage>
        <taxon>Archaea</taxon>
        <taxon>Thermoproteota</taxon>
        <taxon>Thermoprotei</taxon>
        <taxon>Thermoproteales</taxon>
        <taxon>Thermoproteaceae</taxon>
        <taxon>Pyrobaculum</taxon>
    </lineage>
</organism>
<keyword evidence="2 4" id="KW-0689">Ribosomal protein</keyword>
<dbReference type="KEGG" id="pyr:P186_2187"/>
<dbReference type="NCBIfam" id="NF001749">
    <property type="entry name" value="PRK00474.1"/>
    <property type="match status" value="1"/>
</dbReference>
<dbReference type="InterPro" id="IPR000754">
    <property type="entry name" value="Ribosomal_uS9"/>
</dbReference>
<dbReference type="GO" id="GO:0006412">
    <property type="term" value="P:translation"/>
    <property type="evidence" value="ECO:0007669"/>
    <property type="project" value="UniProtKB-UniRule"/>
</dbReference>
<dbReference type="SUPFAM" id="SSF54211">
    <property type="entry name" value="Ribosomal protein S5 domain 2-like"/>
    <property type="match status" value="1"/>
</dbReference>
<dbReference type="EMBL" id="CP003098">
    <property type="protein sequence ID" value="AET33579.1"/>
    <property type="molecule type" value="Genomic_DNA"/>
</dbReference>
<dbReference type="InterPro" id="IPR020574">
    <property type="entry name" value="Ribosomal_uS9_CS"/>
</dbReference>
<evidence type="ECO:0000313" key="7">
    <source>
        <dbReference type="EMBL" id="AET33579.1"/>
    </source>
</evidence>
<accession>G7VB82</accession>
<dbReference type="GO" id="GO:0003735">
    <property type="term" value="F:structural constituent of ribosome"/>
    <property type="evidence" value="ECO:0007669"/>
    <property type="project" value="UniProtKB-UniRule"/>
</dbReference>
<dbReference type="PROSITE" id="PS00360">
    <property type="entry name" value="RIBOSOMAL_S9"/>
    <property type="match status" value="1"/>
</dbReference>
<dbReference type="FunFam" id="3.30.230.10:FF:000051">
    <property type="entry name" value="30S ribosomal protein S9"/>
    <property type="match status" value="1"/>
</dbReference>
<dbReference type="Gene3D" id="3.30.230.10">
    <property type="match status" value="1"/>
</dbReference>
<dbReference type="Proteomes" id="UP000005867">
    <property type="component" value="Chromosome"/>
</dbReference>
<evidence type="ECO:0000256" key="5">
    <source>
        <dbReference type="RuleBase" id="RU003815"/>
    </source>
</evidence>
<dbReference type="InterPro" id="IPR020568">
    <property type="entry name" value="Ribosomal_Su5_D2-typ_SF"/>
</dbReference>
<dbReference type="HAMAP" id="MF_00532_A">
    <property type="entry name" value="Ribosomal_uS9_A"/>
    <property type="match status" value="1"/>
</dbReference>
<evidence type="ECO:0000313" key="8">
    <source>
        <dbReference type="Proteomes" id="UP000005867"/>
    </source>
</evidence>
<dbReference type="eggNOG" id="arCOG04243">
    <property type="taxonomic scope" value="Archaea"/>
</dbReference>
<dbReference type="Pfam" id="PF00380">
    <property type="entry name" value="Ribosomal_S9"/>
    <property type="match status" value="1"/>
</dbReference>
<dbReference type="RefSeq" id="WP_014289404.1">
    <property type="nucleotide sequence ID" value="NC_016645.1"/>
</dbReference>
<dbReference type="HOGENOM" id="CLU_046483_4_0_2"/>
<dbReference type="GeneID" id="11596677"/>
<dbReference type="STRING" id="1104324.P186_2187"/>
<dbReference type="GO" id="GO:0003723">
    <property type="term" value="F:RNA binding"/>
    <property type="evidence" value="ECO:0007669"/>
    <property type="project" value="TreeGrafter"/>
</dbReference>
<dbReference type="OrthoDB" id="52677at2157"/>
<feature type="compositionally biased region" description="Basic and acidic residues" evidence="6">
    <location>
        <begin position="121"/>
        <end position="131"/>
    </location>
</feature>
<dbReference type="PANTHER" id="PTHR21569">
    <property type="entry name" value="RIBOSOMAL PROTEIN S9"/>
    <property type="match status" value="1"/>
</dbReference>
<evidence type="ECO:0000256" key="4">
    <source>
        <dbReference type="HAMAP-Rule" id="MF_00532"/>
    </source>
</evidence>
<feature type="region of interest" description="Disordered" evidence="6">
    <location>
        <begin position="121"/>
        <end position="146"/>
    </location>
</feature>
<dbReference type="GO" id="GO:0000462">
    <property type="term" value="P:maturation of SSU-rRNA from tricistronic rRNA transcript (SSU-rRNA, 5.8S rRNA, LSU-rRNA)"/>
    <property type="evidence" value="ECO:0007669"/>
    <property type="project" value="TreeGrafter"/>
</dbReference>
<evidence type="ECO:0000256" key="2">
    <source>
        <dbReference type="ARBA" id="ARBA00022980"/>
    </source>
</evidence>
<proteinExistence type="inferred from homology"/>
<comment type="similarity">
    <text evidence="1 4 5">Belongs to the universal ribosomal protein uS9 family.</text>
</comment>
<feature type="compositionally biased region" description="Basic residues" evidence="6">
    <location>
        <begin position="132"/>
        <end position="146"/>
    </location>
</feature>
<dbReference type="GO" id="GO:0022627">
    <property type="term" value="C:cytosolic small ribosomal subunit"/>
    <property type="evidence" value="ECO:0007669"/>
    <property type="project" value="UniProtKB-UniRule"/>
</dbReference>
<protein>
    <recommendedName>
        <fullName evidence="4">Small ribosomal subunit protein uS9</fullName>
    </recommendedName>
</protein>